<dbReference type="OrthoDB" id="211933at2"/>
<organism evidence="6 7">
    <name type="scientific">Xylanimonas protaetiae</name>
    <dbReference type="NCBI Taxonomy" id="2509457"/>
    <lineage>
        <taxon>Bacteria</taxon>
        <taxon>Bacillati</taxon>
        <taxon>Actinomycetota</taxon>
        <taxon>Actinomycetes</taxon>
        <taxon>Micrococcales</taxon>
        <taxon>Promicromonosporaceae</taxon>
        <taxon>Xylanimonas</taxon>
    </lineage>
</organism>
<dbReference type="InterPro" id="IPR002716">
    <property type="entry name" value="PIN_dom"/>
</dbReference>
<proteinExistence type="predicted"/>
<evidence type="ECO:0000259" key="5">
    <source>
        <dbReference type="Pfam" id="PF13470"/>
    </source>
</evidence>
<evidence type="ECO:0000313" key="7">
    <source>
        <dbReference type="Proteomes" id="UP000292118"/>
    </source>
</evidence>
<evidence type="ECO:0000256" key="2">
    <source>
        <dbReference type="ARBA" id="ARBA00022723"/>
    </source>
</evidence>
<dbReference type="KEGG" id="xya:ET471_17490"/>
<dbReference type="AlphaFoldDB" id="A0A4P6F9K2"/>
<dbReference type="InterPro" id="IPR029060">
    <property type="entry name" value="PIN-like_dom_sf"/>
</dbReference>
<dbReference type="EMBL" id="CP035493">
    <property type="protein sequence ID" value="QAY71603.1"/>
    <property type="molecule type" value="Genomic_DNA"/>
</dbReference>
<sequence>MTVSVVIADANILFSRTLRDYVLYGDEAGGFEVPWSPAILAEMSRNLRAKRESSQARTDRLEELVNAFRDDALVEVHARDEAAVESVDMDPKDRHILAATLSAGADILLTENVLERIVGTDVVDLLRAVLKG</sequence>
<keyword evidence="1" id="KW-0540">Nuclease</keyword>
<feature type="domain" description="PIN" evidence="5">
    <location>
        <begin position="14"/>
        <end position="113"/>
    </location>
</feature>
<protein>
    <submittedName>
        <fullName evidence="6">PIN domain-containing protein</fullName>
    </submittedName>
</protein>
<keyword evidence="2" id="KW-0479">Metal-binding</keyword>
<reference evidence="6 7" key="1">
    <citation type="submission" date="2019-01" db="EMBL/GenBank/DDBJ databases">
        <title>Genome sequencing of strain FW10M-9.</title>
        <authorList>
            <person name="Heo J."/>
            <person name="Kim S.-J."/>
            <person name="Kim J.-S."/>
            <person name="Hong S.-B."/>
            <person name="Kwon S.-W."/>
        </authorList>
    </citation>
    <scope>NUCLEOTIDE SEQUENCE [LARGE SCALE GENOMIC DNA]</scope>
    <source>
        <strain evidence="6 7">FW10M-9</strain>
    </source>
</reference>
<evidence type="ECO:0000256" key="1">
    <source>
        <dbReference type="ARBA" id="ARBA00022722"/>
    </source>
</evidence>
<dbReference type="Proteomes" id="UP000292118">
    <property type="component" value="Chromosome"/>
</dbReference>
<accession>A0A4P6F9K2</accession>
<dbReference type="SUPFAM" id="SSF88723">
    <property type="entry name" value="PIN domain-like"/>
    <property type="match status" value="1"/>
</dbReference>
<dbReference type="Pfam" id="PF13470">
    <property type="entry name" value="PIN_3"/>
    <property type="match status" value="1"/>
</dbReference>
<keyword evidence="4" id="KW-0460">Magnesium</keyword>
<keyword evidence="7" id="KW-1185">Reference proteome</keyword>
<dbReference type="GO" id="GO:0046872">
    <property type="term" value="F:metal ion binding"/>
    <property type="evidence" value="ECO:0007669"/>
    <property type="project" value="UniProtKB-KW"/>
</dbReference>
<keyword evidence="3" id="KW-0378">Hydrolase</keyword>
<gene>
    <name evidence="6" type="ORF">ET471_17490</name>
</gene>
<name>A0A4P6F9K2_9MICO</name>
<dbReference type="RefSeq" id="WP_129190451.1">
    <property type="nucleotide sequence ID" value="NZ_CP035493.1"/>
</dbReference>
<evidence type="ECO:0000256" key="3">
    <source>
        <dbReference type="ARBA" id="ARBA00022801"/>
    </source>
</evidence>
<dbReference type="GO" id="GO:0004518">
    <property type="term" value="F:nuclease activity"/>
    <property type="evidence" value="ECO:0007669"/>
    <property type="project" value="UniProtKB-KW"/>
</dbReference>
<evidence type="ECO:0000256" key="4">
    <source>
        <dbReference type="ARBA" id="ARBA00022842"/>
    </source>
</evidence>
<dbReference type="GO" id="GO:0016787">
    <property type="term" value="F:hydrolase activity"/>
    <property type="evidence" value="ECO:0007669"/>
    <property type="project" value="UniProtKB-KW"/>
</dbReference>
<evidence type="ECO:0000313" key="6">
    <source>
        <dbReference type="EMBL" id="QAY71603.1"/>
    </source>
</evidence>